<dbReference type="AlphaFoldDB" id="A0A512BXL6"/>
<proteinExistence type="predicted"/>
<protein>
    <submittedName>
        <fullName evidence="1">Uncharacterized protein</fullName>
    </submittedName>
</protein>
<dbReference type="Proteomes" id="UP000321085">
    <property type="component" value="Unassembled WGS sequence"/>
</dbReference>
<accession>A0A512BXL6</accession>
<sequence length="173" mass="18945">MSTTIPQLTTLIGTANLGIDELVADGTGHRRFAMLTFRNGESANGGSPEVWEAVDRTDYELLWRSVDAFGPCPVENCLGDLFRLQTASCRDGDVGAWLMSLDLGSDAIRRITTKNGVKAGPLWELFREETGSTMSITRFGMEMARLTADPRVPFGRKVKTMSGTFYPLTAETS</sequence>
<dbReference type="EMBL" id="BJYU01000072">
    <property type="protein sequence ID" value="GEO16694.1"/>
    <property type="molecule type" value="Genomic_DNA"/>
</dbReference>
<organism evidence="1 2">
    <name type="scientific">Microvirga aerophila</name>
    <dbReference type="NCBI Taxonomy" id="670291"/>
    <lineage>
        <taxon>Bacteria</taxon>
        <taxon>Pseudomonadati</taxon>
        <taxon>Pseudomonadota</taxon>
        <taxon>Alphaproteobacteria</taxon>
        <taxon>Hyphomicrobiales</taxon>
        <taxon>Methylobacteriaceae</taxon>
        <taxon>Microvirga</taxon>
    </lineage>
</organism>
<reference evidence="1 2" key="1">
    <citation type="submission" date="2019-07" db="EMBL/GenBank/DDBJ databases">
        <title>Whole genome shotgun sequence of Microvirga aerophila NBRC 106136.</title>
        <authorList>
            <person name="Hosoyama A."/>
            <person name="Uohara A."/>
            <person name="Ohji S."/>
            <person name="Ichikawa N."/>
        </authorList>
    </citation>
    <scope>NUCLEOTIDE SEQUENCE [LARGE SCALE GENOMIC DNA]</scope>
    <source>
        <strain evidence="1 2">NBRC 106136</strain>
    </source>
</reference>
<keyword evidence="2" id="KW-1185">Reference proteome</keyword>
<dbReference type="RefSeq" id="WP_147022050.1">
    <property type="nucleotide sequence ID" value="NZ_BJYU01000072.1"/>
</dbReference>
<evidence type="ECO:0000313" key="1">
    <source>
        <dbReference type="EMBL" id="GEO16694.1"/>
    </source>
</evidence>
<comment type="caution">
    <text evidence="1">The sequence shown here is derived from an EMBL/GenBank/DDBJ whole genome shotgun (WGS) entry which is preliminary data.</text>
</comment>
<evidence type="ECO:0000313" key="2">
    <source>
        <dbReference type="Proteomes" id="UP000321085"/>
    </source>
</evidence>
<name>A0A512BXL6_9HYPH</name>
<gene>
    <name evidence="1" type="ORF">MAE02_43900</name>
</gene>